<accession>A0AAW7T1S8</accession>
<evidence type="ECO:0000313" key="3">
    <source>
        <dbReference type="Proteomes" id="UP001171620"/>
    </source>
</evidence>
<dbReference type="AlphaFoldDB" id="A0AAW7T1S8"/>
<evidence type="ECO:0008006" key="4">
    <source>
        <dbReference type="Google" id="ProtNLM"/>
    </source>
</evidence>
<feature type="compositionally biased region" description="Polar residues" evidence="1">
    <location>
        <begin position="80"/>
        <end position="93"/>
    </location>
</feature>
<sequence>MVGAAVSEWRVAGCFAGTTGATAGTRAFEHAENRKNRKNRKDAENAENAENAEKAEHAEHADNRQNHVDPVTATAPAARSRNQCGTQLATLASTRAAMRHRAVRATGANQERHHATTISRRAGRP</sequence>
<feature type="region of interest" description="Disordered" evidence="1">
    <location>
        <begin position="19"/>
        <end position="125"/>
    </location>
</feature>
<proteinExistence type="predicted"/>
<organism evidence="2 3">
    <name type="scientific">Burkholderia vietnamiensis</name>
    <dbReference type="NCBI Taxonomy" id="60552"/>
    <lineage>
        <taxon>Bacteria</taxon>
        <taxon>Pseudomonadati</taxon>
        <taxon>Pseudomonadota</taxon>
        <taxon>Betaproteobacteria</taxon>
        <taxon>Burkholderiales</taxon>
        <taxon>Burkholderiaceae</taxon>
        <taxon>Burkholderia</taxon>
        <taxon>Burkholderia cepacia complex</taxon>
    </lineage>
</organism>
<reference evidence="2" key="1">
    <citation type="submission" date="2023-07" db="EMBL/GenBank/DDBJ databases">
        <title>A collection of bacterial strains from the Burkholderia cepacia Research Laboratory and Repository.</title>
        <authorList>
            <person name="Lipuma J."/>
            <person name="Spilker T."/>
            <person name="Caverly L."/>
        </authorList>
    </citation>
    <scope>NUCLEOTIDE SEQUENCE</scope>
    <source>
        <strain evidence="2">AU44268</strain>
    </source>
</reference>
<dbReference type="Proteomes" id="UP001171620">
    <property type="component" value="Unassembled WGS sequence"/>
</dbReference>
<gene>
    <name evidence="2" type="ORF">QZM33_14025</name>
</gene>
<comment type="caution">
    <text evidence="2">The sequence shown here is derived from an EMBL/GenBank/DDBJ whole genome shotgun (WGS) entry which is preliminary data.</text>
</comment>
<evidence type="ECO:0000313" key="2">
    <source>
        <dbReference type="EMBL" id="MDN7796054.1"/>
    </source>
</evidence>
<protein>
    <recommendedName>
        <fullName evidence="4">Secreted protein</fullName>
    </recommendedName>
</protein>
<name>A0AAW7T1S8_BURVI</name>
<feature type="compositionally biased region" description="Basic and acidic residues" evidence="1">
    <location>
        <begin position="51"/>
        <end position="67"/>
    </location>
</feature>
<dbReference type="RefSeq" id="WP_301788534.1">
    <property type="nucleotide sequence ID" value="NZ_JAUJRV010000009.1"/>
</dbReference>
<evidence type="ECO:0000256" key="1">
    <source>
        <dbReference type="SAM" id="MobiDB-lite"/>
    </source>
</evidence>
<dbReference type="EMBL" id="JAUJRV010000009">
    <property type="protein sequence ID" value="MDN7796054.1"/>
    <property type="molecule type" value="Genomic_DNA"/>
</dbReference>